<comment type="function">
    <text evidence="3">Required for maturation of urease via the functional incorporation of the urease nickel metallocenter.</text>
</comment>
<comment type="similarity">
    <text evidence="3">Belongs to the UreF family.</text>
</comment>
<dbReference type="PANTHER" id="PTHR33620">
    <property type="entry name" value="UREASE ACCESSORY PROTEIN F"/>
    <property type="match status" value="1"/>
</dbReference>
<evidence type="ECO:0000256" key="2">
    <source>
        <dbReference type="ARBA" id="ARBA00023186"/>
    </source>
</evidence>
<evidence type="ECO:0000256" key="1">
    <source>
        <dbReference type="ARBA" id="ARBA00022988"/>
    </source>
</evidence>
<accession>A0A238KED0</accession>
<dbReference type="OrthoDB" id="9798772at2"/>
<keyword evidence="1 3" id="KW-0996">Nickel insertion</keyword>
<dbReference type="Gene3D" id="1.10.4190.10">
    <property type="entry name" value="Urease accessory protein UreF"/>
    <property type="match status" value="1"/>
</dbReference>
<dbReference type="InterPro" id="IPR002639">
    <property type="entry name" value="UreF"/>
</dbReference>
<keyword evidence="5" id="KW-1185">Reference proteome</keyword>
<organism evidence="4 5">
    <name type="scientific">Ruegeria arenilitoris</name>
    <dbReference type="NCBI Taxonomy" id="1173585"/>
    <lineage>
        <taxon>Bacteria</taxon>
        <taxon>Pseudomonadati</taxon>
        <taxon>Pseudomonadota</taxon>
        <taxon>Alphaproteobacteria</taxon>
        <taxon>Rhodobacterales</taxon>
        <taxon>Roseobacteraceae</taxon>
        <taxon>Ruegeria</taxon>
    </lineage>
</organism>
<evidence type="ECO:0000313" key="4">
    <source>
        <dbReference type="EMBL" id="SMX40844.1"/>
    </source>
</evidence>
<reference evidence="5" key="1">
    <citation type="submission" date="2017-05" db="EMBL/GenBank/DDBJ databases">
        <authorList>
            <person name="Rodrigo-Torres L."/>
            <person name="Arahal R. D."/>
            <person name="Lucena T."/>
        </authorList>
    </citation>
    <scope>NUCLEOTIDE SEQUENCE [LARGE SCALE GENOMIC DNA]</scope>
    <source>
        <strain evidence="5">CECT 8715</strain>
    </source>
</reference>
<dbReference type="GO" id="GO:0016151">
    <property type="term" value="F:nickel cation binding"/>
    <property type="evidence" value="ECO:0007669"/>
    <property type="project" value="UniProtKB-UniRule"/>
</dbReference>
<sequence>MGTDGRMATATDLDLLTLTQWLSPAYPVGAFAYSHGLERLVQSGAVHDAASLRDWLHDVLEHGAGWSDALFLTAAWRAKSELAVAELDDMARAFAGPFERRFETAQQGAAFCDVTAAVWDIKLADLTYPVAVGCAARHAGLPVEPTARLYLHAFISNLVSAAQRLMPLGQTAAQGVVRDMAPSCANQAHAAVEADLSALSGTAFLAEIAAMQHETQQPRIFRT</sequence>
<dbReference type="HAMAP" id="MF_01385">
    <property type="entry name" value="UreF"/>
    <property type="match status" value="1"/>
</dbReference>
<comment type="subunit">
    <text evidence="3">UreD, UreF and UreG form a complex that acts as a GTP-hydrolysis-dependent molecular chaperone, activating the urease apoprotein by helping to assemble the nickel containing metallocenter of UreC. The UreE protein probably delivers the nickel.</text>
</comment>
<comment type="subcellular location">
    <subcellularLocation>
        <location evidence="3">Cytoplasm</location>
    </subcellularLocation>
</comment>
<evidence type="ECO:0000313" key="5">
    <source>
        <dbReference type="Proteomes" id="UP000202485"/>
    </source>
</evidence>
<evidence type="ECO:0000256" key="3">
    <source>
        <dbReference type="HAMAP-Rule" id="MF_01385"/>
    </source>
</evidence>
<dbReference type="Pfam" id="PF01730">
    <property type="entry name" value="UreF"/>
    <property type="match status" value="1"/>
</dbReference>
<dbReference type="GO" id="GO:0005737">
    <property type="term" value="C:cytoplasm"/>
    <property type="evidence" value="ECO:0007669"/>
    <property type="project" value="UniProtKB-SubCell"/>
</dbReference>
<dbReference type="EMBL" id="FXYG01000002">
    <property type="protein sequence ID" value="SMX40844.1"/>
    <property type="molecule type" value="Genomic_DNA"/>
</dbReference>
<dbReference type="Proteomes" id="UP000202485">
    <property type="component" value="Unassembled WGS sequence"/>
</dbReference>
<gene>
    <name evidence="3 4" type="primary">ureF</name>
    <name evidence="4" type="ORF">RUA8715_01803</name>
</gene>
<dbReference type="PANTHER" id="PTHR33620:SF1">
    <property type="entry name" value="UREASE ACCESSORY PROTEIN F"/>
    <property type="match status" value="1"/>
</dbReference>
<keyword evidence="2 3" id="KW-0143">Chaperone</keyword>
<dbReference type="InterPro" id="IPR038277">
    <property type="entry name" value="UreF_sf"/>
</dbReference>
<dbReference type="PIRSF" id="PIRSF009467">
    <property type="entry name" value="Ureas_acces_UreF"/>
    <property type="match status" value="1"/>
</dbReference>
<proteinExistence type="inferred from homology"/>
<dbReference type="AlphaFoldDB" id="A0A238KED0"/>
<name>A0A238KED0_9RHOB</name>
<protein>
    <recommendedName>
        <fullName evidence="3">Urease accessory protein UreF</fullName>
    </recommendedName>
</protein>
<keyword evidence="3" id="KW-0963">Cytoplasm</keyword>